<proteinExistence type="predicted"/>
<dbReference type="Proteomes" id="UP000694257">
    <property type="component" value="Chromosome"/>
</dbReference>
<protein>
    <submittedName>
        <fullName evidence="2">PE domain-containing protein</fullName>
    </submittedName>
</protein>
<feature type="domain" description="PE" evidence="1">
    <location>
        <begin position="4"/>
        <end position="90"/>
    </location>
</feature>
<reference evidence="2 3" key="1">
    <citation type="submission" date="2021-07" db="EMBL/GenBank/DDBJ databases">
        <title>Whole Genome Sequence of Nocardia Iowensis.</title>
        <authorList>
            <person name="Lamm A."/>
            <person name="Collins-Fairclough A.M."/>
            <person name="Bunk B."/>
            <person name="Sproer C."/>
        </authorList>
    </citation>
    <scope>NUCLEOTIDE SEQUENCE [LARGE SCALE GENOMIC DNA]</scope>
    <source>
        <strain evidence="2 3">NRRL 5646</strain>
    </source>
</reference>
<dbReference type="InterPro" id="IPR000084">
    <property type="entry name" value="PE-PGRS_N"/>
</dbReference>
<evidence type="ECO:0000313" key="3">
    <source>
        <dbReference type="Proteomes" id="UP000694257"/>
    </source>
</evidence>
<evidence type="ECO:0000313" key="2">
    <source>
        <dbReference type="EMBL" id="QXN94673.1"/>
    </source>
</evidence>
<dbReference type="EMBL" id="CP078145">
    <property type="protein sequence ID" value="QXN94673.1"/>
    <property type="molecule type" value="Genomic_DNA"/>
</dbReference>
<gene>
    <name evidence="2" type="ORF">KV110_17425</name>
</gene>
<organism evidence="2 3">
    <name type="scientific">Nocardia iowensis</name>
    <dbReference type="NCBI Taxonomy" id="204891"/>
    <lineage>
        <taxon>Bacteria</taxon>
        <taxon>Bacillati</taxon>
        <taxon>Actinomycetota</taxon>
        <taxon>Actinomycetes</taxon>
        <taxon>Mycobacteriales</taxon>
        <taxon>Nocardiaceae</taxon>
        <taxon>Nocardia</taxon>
    </lineage>
</organism>
<evidence type="ECO:0000259" key="1">
    <source>
        <dbReference type="Pfam" id="PF00934"/>
    </source>
</evidence>
<accession>A0ABX8RYG2</accession>
<sequence length="105" mass="10328">MFLEARPEQFPITSAQLSMEQAALMGAIVGAAGPMVPVPAALDEVSQMAAAAFADCAAHFSQATNDAYVKGVCGAEVLGPVGAGYGAADASGSALVSANPVMVLG</sequence>
<dbReference type="RefSeq" id="WP_218477313.1">
    <property type="nucleotide sequence ID" value="NZ_BAABJN010000015.1"/>
</dbReference>
<name>A0ABX8RYG2_NOCIO</name>
<dbReference type="Pfam" id="PF00934">
    <property type="entry name" value="PE"/>
    <property type="match status" value="1"/>
</dbReference>
<keyword evidence="3" id="KW-1185">Reference proteome</keyword>